<feature type="domain" description="Phenol hydroxylase-like C-terminal dimerisation" evidence="6">
    <location>
        <begin position="432"/>
        <end position="601"/>
    </location>
</feature>
<dbReference type="PRINTS" id="PR00420">
    <property type="entry name" value="RNGMNOXGNASE"/>
</dbReference>
<dbReference type="EMBL" id="AACS02000007">
    <property type="protein sequence ID" value="EFI27336.1"/>
    <property type="molecule type" value="Genomic_DNA"/>
</dbReference>
<dbReference type="InterPro" id="IPR012941">
    <property type="entry name" value="Phe_hydrox_C_dim_dom"/>
</dbReference>
<keyword evidence="8" id="KW-1185">Reference proteome</keyword>
<dbReference type="InterPro" id="IPR036249">
    <property type="entry name" value="Thioredoxin-like_sf"/>
</dbReference>
<dbReference type="GO" id="GO:0071949">
    <property type="term" value="F:FAD binding"/>
    <property type="evidence" value="ECO:0007669"/>
    <property type="project" value="InterPro"/>
</dbReference>
<reference evidence="7 8" key="1">
    <citation type="journal article" date="2010" name="Proc. Natl. Acad. Sci. U.S.A.">
        <title>Insights into evolution of multicellular fungi from the assembled chromosomes of the mushroom Coprinopsis cinerea (Coprinus cinereus).</title>
        <authorList>
            <person name="Stajich J.E."/>
            <person name="Wilke S.K."/>
            <person name="Ahren D."/>
            <person name="Au C.H."/>
            <person name="Birren B.W."/>
            <person name="Borodovsky M."/>
            <person name="Burns C."/>
            <person name="Canback B."/>
            <person name="Casselton L.A."/>
            <person name="Cheng C.K."/>
            <person name="Deng J."/>
            <person name="Dietrich F.S."/>
            <person name="Fargo D.C."/>
            <person name="Farman M.L."/>
            <person name="Gathman A.C."/>
            <person name="Goldberg J."/>
            <person name="Guigo R."/>
            <person name="Hoegger P.J."/>
            <person name="Hooker J.B."/>
            <person name="Huggins A."/>
            <person name="James T.Y."/>
            <person name="Kamada T."/>
            <person name="Kilaru S."/>
            <person name="Kodira C."/>
            <person name="Kues U."/>
            <person name="Kupfer D."/>
            <person name="Kwan H.S."/>
            <person name="Lomsadze A."/>
            <person name="Li W."/>
            <person name="Lilly W.W."/>
            <person name="Ma L.J."/>
            <person name="Mackey A.J."/>
            <person name="Manning G."/>
            <person name="Martin F."/>
            <person name="Muraguchi H."/>
            <person name="Natvig D.O."/>
            <person name="Palmerini H."/>
            <person name="Ramesh M.A."/>
            <person name="Rehmeyer C.J."/>
            <person name="Roe B.A."/>
            <person name="Shenoy N."/>
            <person name="Stanke M."/>
            <person name="Ter-Hovhannisyan V."/>
            <person name="Tunlid A."/>
            <person name="Velagapudi R."/>
            <person name="Vision T.J."/>
            <person name="Zeng Q."/>
            <person name="Zolan M.E."/>
            <person name="Pukkila P.J."/>
        </authorList>
    </citation>
    <scope>NUCLEOTIDE SEQUENCE [LARGE SCALE GENOMIC DNA]</scope>
    <source>
        <strain evidence="8">Okayama-7 / 130 / ATCC MYA-4618 / FGSC 9003</strain>
    </source>
</reference>
<dbReference type="VEuPathDB" id="FungiDB:CC1G_14809"/>
<dbReference type="InParanoid" id="D6RNN7"/>
<gene>
    <name evidence="7" type="ORF">CC1G_14809</name>
</gene>
<dbReference type="GeneID" id="9380273"/>
<dbReference type="OMA" id="DKSKMGP"/>
<sequence length="616" mass="68095">MAVEQNQSVESTTDVLIIGAGPAGLMACHALAKLGIRVRIVDKRPEKLIAGQADGIQPRTMEIFQSYGLLERLLKEGNQIHTAAFYNPNAHGTIELTDRVPDVTAPTARYPFEVTLHQGAIEAIFMDSMAASGVEVERHVAPVSISLDEAVARVYDKECYPVKASLRNLFNGNLEVVNAKILIGADGAHSWVRKSLGIAMEGEQTDYVWGVIDIAEPESDFPDIRNKAVVHSNHGTCMVIPREGDKVRVYIQLDDGAVLQSIAANKNKSNGRIDMTKLAVGPEDLLCVAQKILHPYTLRAGGGKFEWWTVYTIGQRVASQFSVHNRIFIVGDACHTHSPKAGQGMNASMGDSHNLVWKISAVLNGWVDPDVLDTYELERRKYAQDLISFDRKFAKLFSGKPRTEQYQDGVSHEEFLQIFQTFGGFTSGIGMRYLGSTITDADHTNSTRGIKVGERFPPRPVVRAADSRPMDIQDLLHSDGRFKVLVFLEGEKEATIALEALSIELEHVTRMSPANNLFAVTEVLTFIAGTGDSPRDVLNWTSWPLMLRSHWSKIFVEKPDGAEYSPEVIVVRPDGYIGKIIPSHSLESQLSNYFSGFLRKKTQKSTCYIGPGLDQS</sequence>
<dbReference type="InterPro" id="IPR038220">
    <property type="entry name" value="PHOX_C_sf"/>
</dbReference>
<dbReference type="eggNOG" id="KOG3855">
    <property type="taxonomic scope" value="Eukaryota"/>
</dbReference>
<evidence type="ECO:0000313" key="8">
    <source>
        <dbReference type="Proteomes" id="UP000001861"/>
    </source>
</evidence>
<comment type="caution">
    <text evidence="7">The sequence shown here is derived from an EMBL/GenBank/DDBJ whole genome shotgun (WGS) entry which is preliminary data.</text>
</comment>
<dbReference type="GO" id="GO:0016709">
    <property type="term" value="F:oxidoreductase activity, acting on paired donors, with incorporation or reduction of molecular oxygen, NAD(P)H as one donor, and incorporation of one atom of oxygen"/>
    <property type="evidence" value="ECO:0007669"/>
    <property type="project" value="UniProtKB-ARBA"/>
</dbReference>
<dbReference type="STRING" id="240176.D6RNN7"/>
<proteinExistence type="inferred from homology"/>
<dbReference type="Gene3D" id="3.30.9.10">
    <property type="entry name" value="D-Amino Acid Oxidase, subunit A, domain 2"/>
    <property type="match status" value="1"/>
</dbReference>
<dbReference type="SUPFAM" id="SSF52833">
    <property type="entry name" value="Thioredoxin-like"/>
    <property type="match status" value="1"/>
</dbReference>
<dbReference type="KEGG" id="cci:CC1G_14809"/>
<dbReference type="InterPro" id="IPR050641">
    <property type="entry name" value="RIFMO-like"/>
</dbReference>
<keyword evidence="2" id="KW-0285">Flavoprotein</keyword>
<accession>D6RNN7</accession>
<dbReference type="Pfam" id="PF01494">
    <property type="entry name" value="FAD_binding_3"/>
    <property type="match status" value="1"/>
</dbReference>
<dbReference type="Pfam" id="PF07976">
    <property type="entry name" value="Phe_hydrox_dim"/>
    <property type="match status" value="1"/>
</dbReference>
<dbReference type="PANTHER" id="PTHR43004:SF20">
    <property type="entry name" value="2-MONOOXYGENASE, PUTATIVE (AFU_ORTHOLOGUE AFUA_1G13660)-RELATED"/>
    <property type="match status" value="1"/>
</dbReference>
<protein>
    <submittedName>
        <fullName evidence="7">FAD binding domain-containing protein</fullName>
    </submittedName>
</protein>
<dbReference type="Proteomes" id="UP000001861">
    <property type="component" value="Unassembled WGS sequence"/>
</dbReference>
<dbReference type="SUPFAM" id="SSF54373">
    <property type="entry name" value="FAD-linked reductases, C-terminal domain"/>
    <property type="match status" value="1"/>
</dbReference>
<evidence type="ECO:0000259" key="5">
    <source>
        <dbReference type="Pfam" id="PF01494"/>
    </source>
</evidence>
<dbReference type="RefSeq" id="XP_002910830.1">
    <property type="nucleotide sequence ID" value="XM_002910784.1"/>
</dbReference>
<dbReference type="PANTHER" id="PTHR43004">
    <property type="entry name" value="TRK SYSTEM POTASSIUM UPTAKE PROTEIN"/>
    <property type="match status" value="1"/>
</dbReference>
<dbReference type="Gene3D" id="3.50.50.60">
    <property type="entry name" value="FAD/NAD(P)-binding domain"/>
    <property type="match status" value="1"/>
</dbReference>
<dbReference type="AlphaFoldDB" id="D6RNN7"/>
<keyword evidence="3" id="KW-0274">FAD</keyword>
<name>D6RNN7_COPC7</name>
<evidence type="ECO:0000256" key="3">
    <source>
        <dbReference type="ARBA" id="ARBA00022827"/>
    </source>
</evidence>
<dbReference type="Gene3D" id="3.40.30.20">
    <property type="match status" value="1"/>
</dbReference>
<evidence type="ECO:0000313" key="7">
    <source>
        <dbReference type="EMBL" id="EFI27336.1"/>
    </source>
</evidence>
<evidence type="ECO:0000256" key="1">
    <source>
        <dbReference type="ARBA" id="ARBA00007801"/>
    </source>
</evidence>
<dbReference type="InterPro" id="IPR036188">
    <property type="entry name" value="FAD/NAD-bd_sf"/>
</dbReference>
<comment type="similarity">
    <text evidence="1">Belongs to the PheA/TfdB FAD monooxygenase family.</text>
</comment>
<keyword evidence="4" id="KW-0560">Oxidoreductase</keyword>
<dbReference type="SUPFAM" id="SSF51905">
    <property type="entry name" value="FAD/NAD(P)-binding domain"/>
    <property type="match status" value="1"/>
</dbReference>
<evidence type="ECO:0000259" key="6">
    <source>
        <dbReference type="Pfam" id="PF07976"/>
    </source>
</evidence>
<feature type="domain" description="FAD-binding" evidence="5">
    <location>
        <begin position="13"/>
        <end position="389"/>
    </location>
</feature>
<dbReference type="InterPro" id="IPR002938">
    <property type="entry name" value="FAD-bd"/>
</dbReference>
<evidence type="ECO:0000256" key="2">
    <source>
        <dbReference type="ARBA" id="ARBA00022630"/>
    </source>
</evidence>
<dbReference type="HOGENOM" id="CLU_009665_9_2_1"/>
<dbReference type="OrthoDB" id="1716816at2759"/>
<evidence type="ECO:0000256" key="4">
    <source>
        <dbReference type="ARBA" id="ARBA00023002"/>
    </source>
</evidence>
<organism evidence="7 8">
    <name type="scientific">Coprinopsis cinerea (strain Okayama-7 / 130 / ATCC MYA-4618 / FGSC 9003)</name>
    <name type="common">Inky cap fungus</name>
    <name type="synonym">Hormographiella aspergillata</name>
    <dbReference type="NCBI Taxonomy" id="240176"/>
    <lineage>
        <taxon>Eukaryota</taxon>
        <taxon>Fungi</taxon>
        <taxon>Dikarya</taxon>
        <taxon>Basidiomycota</taxon>
        <taxon>Agaricomycotina</taxon>
        <taxon>Agaricomycetes</taxon>
        <taxon>Agaricomycetidae</taxon>
        <taxon>Agaricales</taxon>
        <taxon>Agaricineae</taxon>
        <taxon>Psathyrellaceae</taxon>
        <taxon>Coprinopsis</taxon>
    </lineage>
</organism>